<organism evidence="2 3">
    <name type="scientific">Mycolicibacterium holsaticum</name>
    <dbReference type="NCBI Taxonomy" id="152142"/>
    <lineage>
        <taxon>Bacteria</taxon>
        <taxon>Bacillati</taxon>
        <taxon>Actinomycetota</taxon>
        <taxon>Actinomycetes</taxon>
        <taxon>Mycobacteriales</taxon>
        <taxon>Mycobacteriaceae</taxon>
        <taxon>Mycolicibacterium</taxon>
    </lineage>
</organism>
<evidence type="ECO:0000313" key="2">
    <source>
        <dbReference type="EMBL" id="ODQ84973.1"/>
    </source>
</evidence>
<evidence type="ECO:0000256" key="1">
    <source>
        <dbReference type="SAM" id="MobiDB-lite"/>
    </source>
</evidence>
<keyword evidence="3" id="KW-1185">Reference proteome</keyword>
<dbReference type="EMBL" id="MIGZ01000219">
    <property type="protein sequence ID" value="ODQ84973.1"/>
    <property type="molecule type" value="Genomic_DNA"/>
</dbReference>
<gene>
    <name evidence="2" type="ORF">BHQ17_25155</name>
</gene>
<name>A0A1E3R543_9MYCO</name>
<sequence length="75" mass="7797">MRVTAPSAAIAERTPSRPCSRRTGSNDRGGSGSRISAASVNNSTTSSNRRSSTADAYRCTRSASASRSATSRVMV</sequence>
<feature type="compositionally biased region" description="Low complexity" evidence="1">
    <location>
        <begin position="33"/>
        <end position="75"/>
    </location>
</feature>
<comment type="caution">
    <text evidence="2">The sequence shown here is derived from an EMBL/GenBank/DDBJ whole genome shotgun (WGS) entry which is preliminary data.</text>
</comment>
<dbReference type="AlphaFoldDB" id="A0A1E3R543"/>
<reference evidence="3" key="1">
    <citation type="submission" date="2016-09" db="EMBL/GenBank/DDBJ databases">
        <authorList>
            <person name="Greninger A.L."/>
            <person name="Jerome K.R."/>
            <person name="Mcnair B."/>
            <person name="Wallis C."/>
            <person name="Fang F."/>
        </authorList>
    </citation>
    <scope>NUCLEOTIDE SEQUENCE [LARGE SCALE GENOMIC DNA]</scope>
    <source>
        <strain evidence="3">M7</strain>
    </source>
</reference>
<dbReference type="Proteomes" id="UP000094243">
    <property type="component" value="Unassembled WGS sequence"/>
</dbReference>
<evidence type="ECO:0000313" key="3">
    <source>
        <dbReference type="Proteomes" id="UP000094243"/>
    </source>
</evidence>
<accession>A0A1E3R543</accession>
<feature type="region of interest" description="Disordered" evidence="1">
    <location>
        <begin position="1"/>
        <end position="75"/>
    </location>
</feature>
<proteinExistence type="predicted"/>
<protein>
    <submittedName>
        <fullName evidence="2">Uncharacterized protein</fullName>
    </submittedName>
</protein>